<reference evidence="5" key="1">
    <citation type="submission" date="2022-11" db="EMBL/GenBank/DDBJ databases">
        <title>Complete genome sequence of Methanogenium organophilum DSM 3596.</title>
        <authorList>
            <person name="Chen S.-C."/>
            <person name="Lai S.-J."/>
            <person name="You Y.-T."/>
        </authorList>
    </citation>
    <scope>NUCLEOTIDE SEQUENCE</scope>
    <source>
        <strain evidence="5">DSM 3596</strain>
    </source>
</reference>
<dbReference type="SMART" id="SM00382">
    <property type="entry name" value="AAA"/>
    <property type="match status" value="1"/>
</dbReference>
<dbReference type="KEGG" id="mou:OU421_11270"/>
<dbReference type="Pfam" id="PF00005">
    <property type="entry name" value="ABC_tran"/>
    <property type="match status" value="1"/>
</dbReference>
<feature type="domain" description="ABC transporter" evidence="4">
    <location>
        <begin position="6"/>
        <end position="209"/>
    </location>
</feature>
<dbReference type="GO" id="GO:0042626">
    <property type="term" value="F:ATPase-coupled transmembrane transporter activity"/>
    <property type="evidence" value="ECO:0007669"/>
    <property type="project" value="TreeGrafter"/>
</dbReference>
<dbReference type="InterPro" id="IPR003593">
    <property type="entry name" value="AAA+_ATPase"/>
</dbReference>
<dbReference type="GeneID" id="76835690"/>
<protein>
    <submittedName>
        <fullName evidence="5">ATP-binding cassette domain-containing protein</fullName>
    </submittedName>
</protein>
<dbReference type="InterPro" id="IPR027417">
    <property type="entry name" value="P-loop_NTPase"/>
</dbReference>
<dbReference type="AlphaFoldDB" id="A0A9X9T7S1"/>
<dbReference type="GO" id="GO:0016887">
    <property type="term" value="F:ATP hydrolysis activity"/>
    <property type="evidence" value="ECO:0007669"/>
    <property type="project" value="InterPro"/>
</dbReference>
<organism evidence="5 6">
    <name type="scientific">Methanogenium organophilum</name>
    <dbReference type="NCBI Taxonomy" id="2199"/>
    <lineage>
        <taxon>Archaea</taxon>
        <taxon>Methanobacteriati</taxon>
        <taxon>Methanobacteriota</taxon>
        <taxon>Stenosarchaea group</taxon>
        <taxon>Methanomicrobia</taxon>
        <taxon>Methanomicrobiales</taxon>
        <taxon>Methanomicrobiaceae</taxon>
        <taxon>Methanogenium</taxon>
    </lineage>
</organism>
<proteinExistence type="predicted"/>
<evidence type="ECO:0000313" key="5">
    <source>
        <dbReference type="EMBL" id="WAI00985.1"/>
    </source>
</evidence>
<dbReference type="RefSeq" id="WP_268186192.1">
    <property type="nucleotide sequence ID" value="NZ_CP113361.1"/>
</dbReference>
<evidence type="ECO:0000313" key="6">
    <source>
        <dbReference type="Proteomes" id="UP001163096"/>
    </source>
</evidence>
<evidence type="ECO:0000256" key="3">
    <source>
        <dbReference type="ARBA" id="ARBA00022840"/>
    </source>
</evidence>
<dbReference type="InterPro" id="IPR003439">
    <property type="entry name" value="ABC_transporter-like_ATP-bd"/>
</dbReference>
<evidence type="ECO:0000259" key="4">
    <source>
        <dbReference type="PROSITE" id="PS50893"/>
    </source>
</evidence>
<dbReference type="InterPro" id="IPR050095">
    <property type="entry name" value="ECF_ABC_transporter_ATP-bd"/>
</dbReference>
<gene>
    <name evidence="5" type="ORF">OU421_11270</name>
</gene>
<dbReference type="PROSITE" id="PS00211">
    <property type="entry name" value="ABC_TRANSPORTER_1"/>
    <property type="match status" value="1"/>
</dbReference>
<keyword evidence="2" id="KW-0547">Nucleotide-binding</keyword>
<keyword evidence="1" id="KW-0813">Transport</keyword>
<keyword evidence="6" id="KW-1185">Reference proteome</keyword>
<dbReference type="PROSITE" id="PS50893">
    <property type="entry name" value="ABC_TRANSPORTER_2"/>
    <property type="match status" value="1"/>
</dbReference>
<accession>A0A9X9T7S1</accession>
<sequence>MDEEIIRYENVSIVFDEKTIIDHFSLTVCKGEKVILRGPSGSGKSTLLKMAQGYARPHAGMVFYRTHEIDADTAWKIRQETAYISQDTDIGEGNVRELIAGVFAYAANKKVPYETSLNEYLTLFSLDETILDKDFRSLSGGEKQRIAIIISLLLGRTIFFLDEITAALDGLMKSRVAEYFLSHDDWTVIAISHDDAWYRDNVRIIPVGGN</sequence>
<dbReference type="EMBL" id="CP113361">
    <property type="protein sequence ID" value="WAI00985.1"/>
    <property type="molecule type" value="Genomic_DNA"/>
</dbReference>
<dbReference type="SUPFAM" id="SSF52540">
    <property type="entry name" value="P-loop containing nucleoside triphosphate hydrolases"/>
    <property type="match status" value="1"/>
</dbReference>
<dbReference type="Gene3D" id="3.40.50.300">
    <property type="entry name" value="P-loop containing nucleotide triphosphate hydrolases"/>
    <property type="match status" value="1"/>
</dbReference>
<dbReference type="InterPro" id="IPR017871">
    <property type="entry name" value="ABC_transporter-like_CS"/>
</dbReference>
<evidence type="ECO:0000256" key="2">
    <source>
        <dbReference type="ARBA" id="ARBA00022741"/>
    </source>
</evidence>
<dbReference type="GO" id="GO:0005524">
    <property type="term" value="F:ATP binding"/>
    <property type="evidence" value="ECO:0007669"/>
    <property type="project" value="UniProtKB-KW"/>
</dbReference>
<name>A0A9X9T7S1_METOG</name>
<keyword evidence="3 5" id="KW-0067">ATP-binding</keyword>
<dbReference type="Proteomes" id="UP001163096">
    <property type="component" value="Chromosome"/>
</dbReference>
<evidence type="ECO:0000256" key="1">
    <source>
        <dbReference type="ARBA" id="ARBA00022448"/>
    </source>
</evidence>
<dbReference type="PANTHER" id="PTHR43553">
    <property type="entry name" value="HEAVY METAL TRANSPORTER"/>
    <property type="match status" value="1"/>
</dbReference>
<dbReference type="GO" id="GO:0043190">
    <property type="term" value="C:ATP-binding cassette (ABC) transporter complex"/>
    <property type="evidence" value="ECO:0007669"/>
    <property type="project" value="TreeGrafter"/>
</dbReference>